<dbReference type="InterPro" id="IPR000952">
    <property type="entry name" value="AB_hydrolase_4_CS"/>
</dbReference>
<name>A0A944MEY1_9GAMM</name>
<dbReference type="InterPro" id="IPR029058">
    <property type="entry name" value="AB_hydrolase_fold"/>
</dbReference>
<dbReference type="Gene3D" id="3.40.50.1820">
    <property type="entry name" value="alpha/beta hydrolase"/>
    <property type="match status" value="1"/>
</dbReference>
<evidence type="ECO:0000313" key="7">
    <source>
        <dbReference type="Proteomes" id="UP000770889"/>
    </source>
</evidence>
<evidence type="ECO:0000256" key="3">
    <source>
        <dbReference type="ARBA" id="ARBA00022801"/>
    </source>
</evidence>
<dbReference type="InterPro" id="IPR050960">
    <property type="entry name" value="AB_hydrolase_4_sf"/>
</dbReference>
<keyword evidence="3 6" id="KW-0378">Hydrolase</keyword>
<evidence type="ECO:0000256" key="2">
    <source>
        <dbReference type="ARBA" id="ARBA00022487"/>
    </source>
</evidence>
<feature type="active site" description="Charge relay system" evidence="4">
    <location>
        <position position="138"/>
    </location>
</feature>
<dbReference type="EMBL" id="JAHHGM010000014">
    <property type="protein sequence ID" value="MBT2990147.1"/>
    <property type="molecule type" value="Genomic_DNA"/>
</dbReference>
<evidence type="ECO:0000313" key="6">
    <source>
        <dbReference type="EMBL" id="MBT2990147.1"/>
    </source>
</evidence>
<evidence type="ECO:0000256" key="1">
    <source>
        <dbReference type="ARBA" id="ARBA00010884"/>
    </source>
</evidence>
<dbReference type="PIRSF" id="PIRSF005211">
    <property type="entry name" value="Ab_hydro_YheT"/>
    <property type="match status" value="1"/>
</dbReference>
<comment type="similarity">
    <text evidence="1">Belongs to the AB hydrolase superfamily. AB hydrolase 4 family.</text>
</comment>
<feature type="active site" description="Charge relay system" evidence="4">
    <location>
        <position position="290"/>
    </location>
</feature>
<evidence type="ECO:0000259" key="5">
    <source>
        <dbReference type="Pfam" id="PF00561"/>
    </source>
</evidence>
<comment type="caution">
    <text evidence="6">The sequence shown here is derived from an EMBL/GenBank/DDBJ whole genome shotgun (WGS) entry which is preliminary data.</text>
</comment>
<evidence type="ECO:0000256" key="4">
    <source>
        <dbReference type="PIRSR" id="PIRSR005211-1"/>
    </source>
</evidence>
<dbReference type="PANTHER" id="PTHR10794:SF94">
    <property type="entry name" value="ESTERASE YHET-RELATED"/>
    <property type="match status" value="1"/>
</dbReference>
<dbReference type="PANTHER" id="PTHR10794">
    <property type="entry name" value="ABHYDROLASE DOMAIN-CONTAINING PROTEIN"/>
    <property type="match status" value="1"/>
</dbReference>
<proteinExistence type="inferred from homology"/>
<dbReference type="NCBIfam" id="NF008218">
    <property type="entry name" value="PRK10985.1"/>
    <property type="match status" value="1"/>
</dbReference>
<keyword evidence="2" id="KW-0719">Serine esterase</keyword>
<dbReference type="SUPFAM" id="SSF53474">
    <property type="entry name" value="alpha/beta-Hydrolases"/>
    <property type="match status" value="1"/>
</dbReference>
<gene>
    <name evidence="6" type="ORF">KME65_14430</name>
</gene>
<reference evidence="6 7" key="1">
    <citation type="submission" date="2021-05" db="EMBL/GenBank/DDBJ databases">
        <title>Genetic and Functional Diversity in Clade A Lucinid endosymbionts from the Bahamas.</title>
        <authorList>
            <person name="Giani N.M."/>
            <person name="Engel A.S."/>
            <person name="Campbell B.J."/>
        </authorList>
    </citation>
    <scope>NUCLEOTIDE SEQUENCE [LARGE SCALE GENOMIC DNA]</scope>
    <source>
        <strain evidence="6">LUC16012Gg_MoonRockCtena</strain>
    </source>
</reference>
<dbReference type="AlphaFoldDB" id="A0A944MEY1"/>
<feature type="active site" description="Charge relay system" evidence="4">
    <location>
        <position position="262"/>
    </location>
</feature>
<dbReference type="InterPro" id="IPR012020">
    <property type="entry name" value="ABHD4"/>
</dbReference>
<dbReference type="Pfam" id="PF00561">
    <property type="entry name" value="Abhydrolase_1"/>
    <property type="match status" value="1"/>
</dbReference>
<dbReference type="GO" id="GO:0047372">
    <property type="term" value="F:monoacylglycerol lipase activity"/>
    <property type="evidence" value="ECO:0007669"/>
    <property type="project" value="TreeGrafter"/>
</dbReference>
<dbReference type="GO" id="GO:0034338">
    <property type="term" value="F:short-chain carboxylesterase activity"/>
    <property type="evidence" value="ECO:0007669"/>
    <property type="project" value="TreeGrafter"/>
</dbReference>
<dbReference type="Proteomes" id="UP000770889">
    <property type="component" value="Unassembled WGS sequence"/>
</dbReference>
<accession>A0A944MEY1</accession>
<feature type="domain" description="AB hydrolase-1" evidence="5">
    <location>
        <begin position="59"/>
        <end position="296"/>
    </location>
</feature>
<organism evidence="6 7">
    <name type="scientific">Candidatus Thiodiazotropha taylori</name>
    <dbReference type="NCBI Taxonomy" id="2792791"/>
    <lineage>
        <taxon>Bacteria</taxon>
        <taxon>Pseudomonadati</taxon>
        <taxon>Pseudomonadota</taxon>
        <taxon>Gammaproteobacteria</taxon>
        <taxon>Chromatiales</taxon>
        <taxon>Sedimenticolaceae</taxon>
        <taxon>Candidatus Thiodiazotropha</taxon>
    </lineage>
</organism>
<protein>
    <submittedName>
        <fullName evidence="6">Hydrolase</fullName>
    </submittedName>
</protein>
<sequence length="321" mass="36490">MAQLIQSEFKPPWWLVSPHLQTIWPSLLRSHPLPDLRWERVELRDGDFIDLAWQDAEGPLVLLLHGLEGSLESHYATPLISALRSTGFRPLFMHFRGCSGEPNRLLRSYHSGATEDLSEIVEILRRRGEPPQAVVGVSLGGNLLLKYLGESDHDSDIKAAVAVSVPFNLKSAAMRLERGFSRIYGRHLLRKLLKSYSNKCRTRSIPGIEDYSSIRSIYEFDDRITSVQNGFRDAEDYYNRCSCAQYLQYITTPTLILHAQDDPFMQPDDVPGLQELGPGVSLELSNRGGHVGFVQGSLPWRPVYWLDYRIPAFLKHAFARD</sequence>
<dbReference type="PROSITE" id="PS01133">
    <property type="entry name" value="UPF0017"/>
    <property type="match status" value="1"/>
</dbReference>
<dbReference type="InterPro" id="IPR000073">
    <property type="entry name" value="AB_hydrolase_1"/>
</dbReference>